<protein>
    <submittedName>
        <fullName evidence="3">Glycoside hydrolase family 140 protein</fullName>
    </submittedName>
</protein>
<proteinExistence type="predicted"/>
<sequence length="464" mass="52582">MIKRAFYTLVGLLIAVVMNAQSNISPLKISSSKRGFTVDGKPFFWLGDTGWLLFVKLNRAETIQYLDIRKQQGYNVIQVMVVHDVKKAANQYGDSALINNDVSKPLVTPGNNPDNAAEYDFWDHVDFVVDEAAKRGIYMAMVPVWGANVKAKWVNETQAKAYATFLAERYKNRGNIVWLNGGDIHGTVFPAVWNTIGTVLKEKDPGHLVTFHPFGRHTSSRWFHNAPWLDFNMFQSGHRTYAQDTSKGESHYAEDSWKYVVEDLAKKPLKPTMDGEPSYEGIPYGLHDTTQPYWNANEVRRFAYWGVLAGGAGFTYGHNAVMQFYRPGDKDRAYGARKYWTEAMNDTAALQMQYLRSLMETVAVADWKEAQAMVVNNGIRYDRVAAAAGTNYLLFYTYTGKDFKLQLGKLKAAFLLASWFDPKNGKYLEWRKIPNKGIHTFDPPGEPGDGNDWVLVLKTTDAKK</sequence>
<evidence type="ECO:0000313" key="4">
    <source>
        <dbReference type="Proteomes" id="UP001165367"/>
    </source>
</evidence>
<dbReference type="PANTHER" id="PTHR37836">
    <property type="entry name" value="LMO1036 PROTEIN"/>
    <property type="match status" value="1"/>
</dbReference>
<evidence type="ECO:0000313" key="3">
    <source>
        <dbReference type="EMBL" id="MCG2614809.1"/>
    </source>
</evidence>
<dbReference type="InterPro" id="IPR024749">
    <property type="entry name" value="Collagen-bd_put"/>
</dbReference>
<dbReference type="Proteomes" id="UP001165367">
    <property type="component" value="Unassembled WGS sequence"/>
</dbReference>
<evidence type="ECO:0000259" key="2">
    <source>
        <dbReference type="Pfam" id="PF13204"/>
    </source>
</evidence>
<accession>A0ABS9KR62</accession>
<dbReference type="EMBL" id="JAKLTR010000006">
    <property type="protein sequence ID" value="MCG2614809.1"/>
    <property type="molecule type" value="Genomic_DNA"/>
</dbReference>
<feature type="domain" description="Apiosidase-like catalytic" evidence="2">
    <location>
        <begin position="33"/>
        <end position="363"/>
    </location>
</feature>
<dbReference type="RefSeq" id="WP_237871584.1">
    <property type="nucleotide sequence ID" value="NZ_JAKLTR010000006.1"/>
</dbReference>
<dbReference type="Gene3D" id="3.20.20.80">
    <property type="entry name" value="Glycosidases"/>
    <property type="match status" value="1"/>
</dbReference>
<gene>
    <name evidence="3" type="ORF">LZZ85_10975</name>
</gene>
<keyword evidence="3" id="KW-0378">Hydrolase</keyword>
<dbReference type="PANTHER" id="PTHR37836:SF3">
    <property type="entry name" value="ENDOGLUCANASE"/>
    <property type="match status" value="1"/>
</dbReference>
<dbReference type="Pfam" id="PF13204">
    <property type="entry name" value="Apiosidase"/>
    <property type="match status" value="1"/>
</dbReference>
<feature type="domain" description="Putative collagen-binding" evidence="1">
    <location>
        <begin position="371"/>
        <end position="457"/>
    </location>
</feature>
<dbReference type="Pfam" id="PF12904">
    <property type="entry name" value="Collagen_bind_2"/>
    <property type="match status" value="1"/>
</dbReference>
<dbReference type="InterPro" id="IPR017853">
    <property type="entry name" value="GH"/>
</dbReference>
<reference evidence="3" key="1">
    <citation type="submission" date="2022-01" db="EMBL/GenBank/DDBJ databases">
        <authorList>
            <person name="Jo J.-H."/>
            <person name="Im W.-T."/>
        </authorList>
    </citation>
    <scope>NUCLEOTIDE SEQUENCE</scope>
    <source>
        <strain evidence="3">NA20</strain>
    </source>
</reference>
<dbReference type="InterPro" id="IPR025277">
    <property type="entry name" value="Apiosidase-like_cat_dom"/>
</dbReference>
<dbReference type="SUPFAM" id="SSF51445">
    <property type="entry name" value="(Trans)glycosidases"/>
    <property type="match status" value="1"/>
</dbReference>
<dbReference type="GO" id="GO:0016787">
    <property type="term" value="F:hydrolase activity"/>
    <property type="evidence" value="ECO:0007669"/>
    <property type="project" value="UniProtKB-KW"/>
</dbReference>
<evidence type="ECO:0000259" key="1">
    <source>
        <dbReference type="Pfam" id="PF12904"/>
    </source>
</evidence>
<keyword evidence="4" id="KW-1185">Reference proteome</keyword>
<organism evidence="3 4">
    <name type="scientific">Terrimonas ginsenosidimutans</name>
    <dbReference type="NCBI Taxonomy" id="2908004"/>
    <lineage>
        <taxon>Bacteria</taxon>
        <taxon>Pseudomonadati</taxon>
        <taxon>Bacteroidota</taxon>
        <taxon>Chitinophagia</taxon>
        <taxon>Chitinophagales</taxon>
        <taxon>Chitinophagaceae</taxon>
        <taxon>Terrimonas</taxon>
    </lineage>
</organism>
<comment type="caution">
    <text evidence="3">The sequence shown here is derived from an EMBL/GenBank/DDBJ whole genome shotgun (WGS) entry which is preliminary data.</text>
</comment>
<name>A0ABS9KR62_9BACT</name>